<dbReference type="InterPro" id="IPR018303">
    <property type="entry name" value="ATPase_P-typ_P_site"/>
</dbReference>
<evidence type="ECO:0000313" key="13">
    <source>
        <dbReference type="Proteomes" id="UP001228113"/>
    </source>
</evidence>
<evidence type="ECO:0000256" key="9">
    <source>
        <dbReference type="ARBA" id="ARBA00023136"/>
    </source>
</evidence>
<organism evidence="12 13">
    <name type="scientific">Mesoterricola sediminis</name>
    <dbReference type="NCBI Taxonomy" id="2927980"/>
    <lineage>
        <taxon>Bacteria</taxon>
        <taxon>Pseudomonadati</taxon>
        <taxon>Acidobacteriota</taxon>
        <taxon>Holophagae</taxon>
        <taxon>Holophagales</taxon>
        <taxon>Holophagaceae</taxon>
        <taxon>Mesoterricola</taxon>
    </lineage>
</organism>
<dbReference type="InterPro" id="IPR023298">
    <property type="entry name" value="ATPase_P-typ_TM_dom_sf"/>
</dbReference>
<keyword evidence="4 10" id="KW-0479">Metal-binding</keyword>
<dbReference type="InterPro" id="IPR059000">
    <property type="entry name" value="ATPase_P-type_domA"/>
</dbReference>
<dbReference type="KEGG" id="msea:METESE_06010"/>
<evidence type="ECO:0000256" key="8">
    <source>
        <dbReference type="ARBA" id="ARBA00022989"/>
    </source>
</evidence>
<feature type="transmembrane region" description="Helical" evidence="10">
    <location>
        <begin position="455"/>
        <end position="482"/>
    </location>
</feature>
<protein>
    <submittedName>
        <fullName evidence="12">Copper-translocating P-type ATPase</fullName>
    </submittedName>
</protein>
<proteinExistence type="inferred from homology"/>
<dbReference type="NCBIfam" id="TIGR01525">
    <property type="entry name" value="ATPase-IB_hvy"/>
    <property type="match status" value="1"/>
</dbReference>
<dbReference type="SFLD" id="SFLDG00002">
    <property type="entry name" value="C1.7:_P-type_atpase_like"/>
    <property type="match status" value="1"/>
</dbReference>
<dbReference type="CDD" id="cd00371">
    <property type="entry name" value="HMA"/>
    <property type="match status" value="1"/>
</dbReference>
<dbReference type="InterPro" id="IPR023214">
    <property type="entry name" value="HAD_sf"/>
</dbReference>
<feature type="domain" description="HMA" evidence="11">
    <location>
        <begin position="70"/>
        <end position="136"/>
    </location>
</feature>
<evidence type="ECO:0000256" key="3">
    <source>
        <dbReference type="ARBA" id="ARBA00022692"/>
    </source>
</evidence>
<comment type="subcellular location">
    <subcellularLocation>
        <location evidence="10">Cell membrane</location>
    </subcellularLocation>
    <subcellularLocation>
        <location evidence="1">Endomembrane system</location>
        <topology evidence="1">Multi-pass membrane protein</topology>
    </subcellularLocation>
</comment>
<gene>
    <name evidence="12" type="ORF">METESE_06010</name>
</gene>
<feature type="transmembrane region" description="Helical" evidence="10">
    <location>
        <begin position="766"/>
        <end position="782"/>
    </location>
</feature>
<dbReference type="SFLD" id="SFLDS00003">
    <property type="entry name" value="Haloacid_Dehalogenase"/>
    <property type="match status" value="1"/>
</dbReference>
<dbReference type="PROSITE" id="PS00154">
    <property type="entry name" value="ATPASE_E1_E2"/>
    <property type="match status" value="1"/>
</dbReference>
<dbReference type="GO" id="GO:0016887">
    <property type="term" value="F:ATP hydrolysis activity"/>
    <property type="evidence" value="ECO:0007669"/>
    <property type="project" value="InterPro"/>
</dbReference>
<keyword evidence="5 10" id="KW-0547">Nucleotide-binding</keyword>
<dbReference type="InterPro" id="IPR001757">
    <property type="entry name" value="P_typ_ATPase"/>
</dbReference>
<dbReference type="GO" id="GO:0055070">
    <property type="term" value="P:copper ion homeostasis"/>
    <property type="evidence" value="ECO:0007669"/>
    <property type="project" value="TreeGrafter"/>
</dbReference>
<dbReference type="Proteomes" id="UP001228113">
    <property type="component" value="Chromosome"/>
</dbReference>
<dbReference type="SUPFAM" id="SSF56784">
    <property type="entry name" value="HAD-like"/>
    <property type="match status" value="1"/>
</dbReference>
<dbReference type="InterPro" id="IPR027256">
    <property type="entry name" value="P-typ_ATPase_IB"/>
</dbReference>
<dbReference type="InterPro" id="IPR044492">
    <property type="entry name" value="P_typ_ATPase_HD_dom"/>
</dbReference>
<dbReference type="Pfam" id="PF00122">
    <property type="entry name" value="E1-E2_ATPase"/>
    <property type="match status" value="1"/>
</dbReference>
<dbReference type="InterPro" id="IPR008250">
    <property type="entry name" value="ATPase_P-typ_transduc_dom_A_sf"/>
</dbReference>
<keyword evidence="10" id="KW-1003">Cell membrane</keyword>
<evidence type="ECO:0000259" key="11">
    <source>
        <dbReference type="PROSITE" id="PS50846"/>
    </source>
</evidence>
<feature type="transmembrane region" description="Helical" evidence="10">
    <location>
        <begin position="157"/>
        <end position="178"/>
    </location>
</feature>
<dbReference type="Gene3D" id="3.30.70.100">
    <property type="match status" value="1"/>
</dbReference>
<evidence type="ECO:0000256" key="4">
    <source>
        <dbReference type="ARBA" id="ARBA00022723"/>
    </source>
</evidence>
<dbReference type="EMBL" id="AP027081">
    <property type="protein sequence ID" value="BDU75643.1"/>
    <property type="molecule type" value="Genomic_DNA"/>
</dbReference>
<dbReference type="InterPro" id="IPR023299">
    <property type="entry name" value="ATPase_P-typ_cyto_dom_N"/>
</dbReference>
<accession>A0AA48H446</accession>
<dbReference type="GO" id="GO:0043682">
    <property type="term" value="F:P-type divalent copper transporter activity"/>
    <property type="evidence" value="ECO:0007669"/>
    <property type="project" value="TreeGrafter"/>
</dbReference>
<dbReference type="GO" id="GO:0005886">
    <property type="term" value="C:plasma membrane"/>
    <property type="evidence" value="ECO:0007669"/>
    <property type="project" value="UniProtKB-SubCell"/>
</dbReference>
<keyword evidence="3 10" id="KW-0812">Transmembrane</keyword>
<dbReference type="GO" id="GO:0012505">
    <property type="term" value="C:endomembrane system"/>
    <property type="evidence" value="ECO:0007669"/>
    <property type="project" value="UniProtKB-SubCell"/>
</dbReference>
<evidence type="ECO:0000313" key="12">
    <source>
        <dbReference type="EMBL" id="BDU75643.1"/>
    </source>
</evidence>
<evidence type="ECO:0000256" key="7">
    <source>
        <dbReference type="ARBA" id="ARBA00022967"/>
    </source>
</evidence>
<dbReference type="PROSITE" id="PS50846">
    <property type="entry name" value="HMA_2"/>
    <property type="match status" value="1"/>
</dbReference>
<evidence type="ECO:0000256" key="2">
    <source>
        <dbReference type="ARBA" id="ARBA00006024"/>
    </source>
</evidence>
<keyword evidence="7" id="KW-1278">Translocase</keyword>
<dbReference type="SUPFAM" id="SSF81665">
    <property type="entry name" value="Calcium ATPase, transmembrane domain M"/>
    <property type="match status" value="1"/>
</dbReference>
<dbReference type="InterPro" id="IPR036163">
    <property type="entry name" value="HMA_dom_sf"/>
</dbReference>
<dbReference type="PANTHER" id="PTHR43520">
    <property type="entry name" value="ATP7, ISOFORM B"/>
    <property type="match status" value="1"/>
</dbReference>
<comment type="similarity">
    <text evidence="2 10">Belongs to the cation transport ATPase (P-type) (TC 3.A.3) family. Type IB subfamily.</text>
</comment>
<keyword evidence="8 10" id="KW-1133">Transmembrane helix</keyword>
<evidence type="ECO:0000256" key="1">
    <source>
        <dbReference type="ARBA" id="ARBA00004127"/>
    </source>
</evidence>
<dbReference type="InterPro" id="IPR006121">
    <property type="entry name" value="HMA_dom"/>
</dbReference>
<feature type="transmembrane region" description="Helical" evidence="10">
    <location>
        <begin position="423"/>
        <end position="443"/>
    </location>
</feature>
<dbReference type="PANTHER" id="PTHR43520:SF8">
    <property type="entry name" value="P-TYPE CU(+) TRANSPORTER"/>
    <property type="match status" value="1"/>
</dbReference>
<keyword evidence="13" id="KW-1185">Reference proteome</keyword>
<evidence type="ECO:0000256" key="6">
    <source>
        <dbReference type="ARBA" id="ARBA00022840"/>
    </source>
</evidence>
<dbReference type="GO" id="GO:0005524">
    <property type="term" value="F:ATP binding"/>
    <property type="evidence" value="ECO:0007669"/>
    <property type="project" value="UniProtKB-UniRule"/>
</dbReference>
<dbReference type="NCBIfam" id="TIGR01511">
    <property type="entry name" value="ATPase-IB1_Cu"/>
    <property type="match status" value="1"/>
</dbReference>
<name>A0AA48H446_9BACT</name>
<dbReference type="SFLD" id="SFLDF00027">
    <property type="entry name" value="p-type_atpase"/>
    <property type="match status" value="1"/>
</dbReference>
<dbReference type="Pfam" id="PF00403">
    <property type="entry name" value="HMA"/>
    <property type="match status" value="1"/>
</dbReference>
<feature type="transmembrane region" description="Helical" evidence="10">
    <location>
        <begin position="270"/>
        <end position="289"/>
    </location>
</feature>
<evidence type="ECO:0000256" key="10">
    <source>
        <dbReference type="RuleBase" id="RU362081"/>
    </source>
</evidence>
<feature type="transmembrane region" description="Helical" evidence="10">
    <location>
        <begin position="246"/>
        <end position="264"/>
    </location>
</feature>
<evidence type="ECO:0000256" key="5">
    <source>
        <dbReference type="ARBA" id="ARBA00022741"/>
    </source>
</evidence>
<dbReference type="Gene3D" id="3.40.50.1000">
    <property type="entry name" value="HAD superfamily/HAD-like"/>
    <property type="match status" value="1"/>
</dbReference>
<dbReference type="PRINTS" id="PR00119">
    <property type="entry name" value="CATATPASE"/>
</dbReference>
<feature type="transmembrane region" description="Helical" evidence="10">
    <location>
        <begin position="209"/>
        <end position="234"/>
    </location>
</feature>
<dbReference type="AlphaFoldDB" id="A0AA48H446"/>
<dbReference type="GO" id="GO:0005507">
    <property type="term" value="F:copper ion binding"/>
    <property type="evidence" value="ECO:0007669"/>
    <property type="project" value="TreeGrafter"/>
</dbReference>
<dbReference type="SUPFAM" id="SSF81653">
    <property type="entry name" value="Calcium ATPase, transduction domain A"/>
    <property type="match status" value="1"/>
</dbReference>
<dbReference type="NCBIfam" id="TIGR01494">
    <property type="entry name" value="ATPase_P-type"/>
    <property type="match status" value="2"/>
</dbReference>
<dbReference type="Pfam" id="PF00702">
    <property type="entry name" value="Hydrolase"/>
    <property type="match status" value="1"/>
</dbReference>
<dbReference type="InterPro" id="IPR036412">
    <property type="entry name" value="HAD-like_sf"/>
</dbReference>
<keyword evidence="9 10" id="KW-0472">Membrane</keyword>
<dbReference type="Gene3D" id="2.70.150.10">
    <property type="entry name" value="Calcium-transporting ATPase, cytoplasmic transduction domain A"/>
    <property type="match status" value="1"/>
</dbReference>
<keyword evidence="6 10" id="KW-0067">ATP-binding</keyword>
<reference evidence="12" key="1">
    <citation type="journal article" date="2023" name="Int. J. Syst. Evol. Microbiol.">
        <title>Mesoterricola silvestris gen. nov., sp. nov., Mesoterricola sediminis sp. nov., Geothrix oryzae sp. nov., Geothrix edaphica sp. nov., Geothrix rubra sp. nov., and Geothrix limicola sp. nov., six novel members of Acidobacteriota isolated from soils.</title>
        <authorList>
            <person name="Itoh H."/>
            <person name="Sugisawa Y."/>
            <person name="Mise K."/>
            <person name="Xu Z."/>
            <person name="Kuniyasu M."/>
            <person name="Ushijima N."/>
            <person name="Kawano K."/>
            <person name="Kobayashi E."/>
            <person name="Shiratori Y."/>
            <person name="Masuda Y."/>
            <person name="Senoo K."/>
        </authorList>
    </citation>
    <scope>NUCLEOTIDE SEQUENCE</scope>
    <source>
        <strain evidence="12">W786</strain>
    </source>
</reference>
<dbReference type="RefSeq" id="WP_316411053.1">
    <property type="nucleotide sequence ID" value="NZ_AP027081.1"/>
</dbReference>
<sequence length="822" mass="85500">MSEPGTHCDLCLTPIGATRAVRHAGGKRLDFCCPGCATVHDLLGPEEARRLGPTFRAGPREGGQPPGPYLEAWFKLDGLACGACAPLVEGILQARPGVVKATVEPVSEVAQVLYAPGAISKEAIQEQAARHGFPAREIHPAEDPEDTGGGVHGPLRLVLAIVLGANAMMNAMVMYAAYARDAGVDWLANLVFMERLYDPDPLPLTVRNAFTLTTGLAALPVLLYCGWPIMVTGWRRVRLGAPNTDSLVGAGALLAFAVSLYSALVLHSHHVYFDTASMLVSLLVIGRAIEGGAKGKARRAVAGLLQLAAPTAEVAEGDGWRERPAEAVPPGARVRVRQGGRIPVDGRVVEGTGWCDASSLTGEGRPVPLDLGAPALAGTLLTSGTVVLEAQATGEDTRLAHIVARVRRTLATRAPIQLTADRIAAVFMPVVLALALLAGFVAAARGAAASQALMAGVAVLVVACPCALGLATPMVLVSAVAACARRGILLKSADVLERAPAIRALILDKTGTLTTGRLDFTGARHAGPEAEALLLAAALEEVSSHPLAERLFREGATLARERGLALPTVDARTELPGLGVTGRVDGQTVLIGRPAWLQAQGVSAPEAWWQGDGLEGSLVMLARDGRALALWGLGDPLRPEAPAAVQALTRLGIQCWLVSGDRLEACLAVAAQVGIPADRVKAGALPIEKGEQLAWLQQNVGPTAMAGDGVNDAVALSQADLGVALGHGAGVALETAGVVLVHRDLRRIPAFLGLARLAMRRIRQNLGWALVYNALLIPLALSGHIHPILAATAMMASSISVVLNSGRPLSLASRARDLEQQS</sequence>
<dbReference type="Gene3D" id="3.40.1110.10">
    <property type="entry name" value="Calcium-transporting ATPase, cytoplasmic domain N"/>
    <property type="match status" value="1"/>
</dbReference>
<dbReference type="SUPFAM" id="SSF55008">
    <property type="entry name" value="HMA, heavy metal-associated domain"/>
    <property type="match status" value="1"/>
</dbReference>